<evidence type="ECO:0000313" key="2">
    <source>
        <dbReference type="EMBL" id="PQP18422.1"/>
    </source>
</evidence>
<accession>A0A2S8IVL8</accession>
<gene>
    <name evidence="2" type="ORF">C5615_13045</name>
</gene>
<protein>
    <submittedName>
        <fullName evidence="2">Uncharacterized protein</fullName>
    </submittedName>
</protein>
<sequence>MKSDDCIDRIMYRIDASMHAGCAPVHSCCISQVRRLARSGRFRSDPDWVMQGSDRRQRHLSTE</sequence>
<organism evidence="2 3">
    <name type="scientific">Burkholderia cepacia</name>
    <name type="common">Pseudomonas cepacia</name>
    <dbReference type="NCBI Taxonomy" id="292"/>
    <lineage>
        <taxon>Bacteria</taxon>
        <taxon>Pseudomonadati</taxon>
        <taxon>Pseudomonadota</taxon>
        <taxon>Betaproteobacteria</taxon>
        <taxon>Burkholderiales</taxon>
        <taxon>Burkholderiaceae</taxon>
        <taxon>Burkholderia</taxon>
        <taxon>Burkholderia cepacia complex</taxon>
    </lineage>
</organism>
<evidence type="ECO:0000256" key="1">
    <source>
        <dbReference type="SAM" id="MobiDB-lite"/>
    </source>
</evidence>
<comment type="caution">
    <text evidence="2">The sequence shown here is derived from an EMBL/GenBank/DDBJ whole genome shotgun (WGS) entry which is preliminary data.</text>
</comment>
<feature type="region of interest" description="Disordered" evidence="1">
    <location>
        <begin position="44"/>
        <end position="63"/>
    </location>
</feature>
<dbReference type="Proteomes" id="UP000238206">
    <property type="component" value="Unassembled WGS sequence"/>
</dbReference>
<name>A0A2S8IVL8_BURCE</name>
<reference evidence="2 3" key="1">
    <citation type="submission" date="2018-02" db="EMBL/GenBank/DDBJ databases">
        <title>Draft genome sequencing of Burkholderia cepacia Y14-15.</title>
        <authorList>
            <person name="Zheng B.-X."/>
        </authorList>
    </citation>
    <scope>NUCLEOTIDE SEQUENCE [LARGE SCALE GENOMIC DNA]</scope>
    <source>
        <strain evidence="2 3">Y14-15</strain>
    </source>
</reference>
<proteinExistence type="predicted"/>
<evidence type="ECO:0000313" key="3">
    <source>
        <dbReference type="Proteomes" id="UP000238206"/>
    </source>
</evidence>
<dbReference type="EMBL" id="PUIQ01000014">
    <property type="protein sequence ID" value="PQP18422.1"/>
    <property type="molecule type" value="Genomic_DNA"/>
</dbReference>
<dbReference type="AlphaFoldDB" id="A0A2S8IVL8"/>